<keyword evidence="12" id="KW-0677">Repeat</keyword>
<reference evidence="27 29" key="3">
    <citation type="submission" date="2017-11" db="EMBL/GenBank/DDBJ databases">
        <title>De-novo sequencing of pomegranate (Punica granatum L.) genome.</title>
        <authorList>
            <person name="Akparov Z."/>
            <person name="Amiraslanov A."/>
            <person name="Hajiyeva S."/>
            <person name="Abbasov M."/>
            <person name="Kaur K."/>
            <person name="Hamwieh A."/>
            <person name="Solovyev V."/>
            <person name="Salamov A."/>
            <person name="Braich B."/>
            <person name="Kosarev P."/>
            <person name="Mahmoud A."/>
            <person name="Hajiyev E."/>
            <person name="Babayeva S."/>
            <person name="Izzatullayeva V."/>
            <person name="Mammadov A."/>
            <person name="Mammadov A."/>
            <person name="Sharifova S."/>
            <person name="Ojaghi J."/>
            <person name="Eynullazada K."/>
            <person name="Bayramov B."/>
            <person name="Abdulazimova A."/>
            <person name="Shahmuradov I."/>
        </authorList>
    </citation>
    <scope>NUCLEOTIDE SEQUENCE [LARGE SCALE GENOMIC DNA]</scope>
    <source>
        <strain evidence="27">AG2017</strain>
        <strain evidence="29">cv. AG2017</strain>
        <tissue evidence="27">Leaf</tissue>
    </source>
</reference>
<dbReference type="InterPro" id="IPR001611">
    <property type="entry name" value="Leu-rich_rpt"/>
</dbReference>
<evidence type="ECO:0000313" key="28">
    <source>
        <dbReference type="Proteomes" id="UP000197138"/>
    </source>
</evidence>
<dbReference type="PROSITE" id="PS00107">
    <property type="entry name" value="PROTEIN_KINASE_ATP"/>
    <property type="match status" value="1"/>
</dbReference>
<dbReference type="OrthoDB" id="676979at2759"/>
<dbReference type="FunFam" id="3.80.10.10:FF:000288">
    <property type="entry name" value="LRR receptor-like serine/threonine-protein kinase EFR"/>
    <property type="match status" value="1"/>
</dbReference>
<reference evidence="26" key="2">
    <citation type="submission" date="2017-06" db="EMBL/GenBank/DDBJ databases">
        <title>The pomegranate genome and the genomics of punicalagin biosynthesis.</title>
        <authorList>
            <person name="Xu C."/>
        </authorList>
    </citation>
    <scope>NUCLEOTIDE SEQUENCE [LARGE SCALE GENOMIC DNA]</scope>
    <source>
        <tissue evidence="26">Fresh leaf</tissue>
    </source>
</reference>
<evidence type="ECO:0000256" key="15">
    <source>
        <dbReference type="ARBA" id="ARBA00022840"/>
    </source>
</evidence>
<evidence type="ECO:0000256" key="14">
    <source>
        <dbReference type="ARBA" id="ARBA00022777"/>
    </source>
</evidence>
<evidence type="ECO:0000256" key="1">
    <source>
        <dbReference type="ARBA" id="ARBA00004251"/>
    </source>
</evidence>
<dbReference type="PROSITE" id="PS00108">
    <property type="entry name" value="PROTEIN_KINASE_ST"/>
    <property type="match status" value="1"/>
</dbReference>
<evidence type="ECO:0000313" key="27">
    <source>
        <dbReference type="EMBL" id="PKI76063.1"/>
    </source>
</evidence>
<evidence type="ECO:0000256" key="2">
    <source>
        <dbReference type="ARBA" id="ARBA00008684"/>
    </source>
</evidence>
<dbReference type="FunFam" id="3.80.10.10:FF:000275">
    <property type="entry name" value="Leucine-rich repeat receptor-like protein kinase"/>
    <property type="match status" value="1"/>
</dbReference>
<protein>
    <recommendedName>
        <fullName evidence="4">non-specific serine/threonine protein kinase</fullName>
        <ecNumber evidence="4">2.7.11.1</ecNumber>
    </recommendedName>
</protein>
<dbReference type="FunFam" id="3.30.200.20:FF:000432">
    <property type="entry name" value="LRR receptor-like serine/threonine-protein kinase EFR"/>
    <property type="match status" value="1"/>
</dbReference>
<keyword evidence="29" id="KW-1185">Reference proteome</keyword>
<comment type="catalytic activity">
    <reaction evidence="21">
        <text>L-seryl-[protein] + ATP = O-phospho-L-seryl-[protein] + ADP + H(+)</text>
        <dbReference type="Rhea" id="RHEA:17989"/>
        <dbReference type="Rhea" id="RHEA-COMP:9863"/>
        <dbReference type="Rhea" id="RHEA-COMP:11604"/>
        <dbReference type="ChEBI" id="CHEBI:15378"/>
        <dbReference type="ChEBI" id="CHEBI:29999"/>
        <dbReference type="ChEBI" id="CHEBI:30616"/>
        <dbReference type="ChEBI" id="CHEBI:83421"/>
        <dbReference type="ChEBI" id="CHEBI:456216"/>
        <dbReference type="EC" id="2.7.11.1"/>
    </reaction>
</comment>
<dbReference type="InterPro" id="IPR011009">
    <property type="entry name" value="Kinase-like_dom_sf"/>
</dbReference>
<dbReference type="GO" id="GO:0004674">
    <property type="term" value="F:protein serine/threonine kinase activity"/>
    <property type="evidence" value="ECO:0007669"/>
    <property type="project" value="UniProtKB-KW"/>
</dbReference>
<comment type="subcellular location">
    <subcellularLocation>
        <location evidence="1">Cell membrane</location>
        <topology evidence="1">Single-pass type I membrane protein</topology>
    </subcellularLocation>
</comment>
<evidence type="ECO:0000256" key="12">
    <source>
        <dbReference type="ARBA" id="ARBA00022737"/>
    </source>
</evidence>
<dbReference type="Gene3D" id="3.80.10.10">
    <property type="entry name" value="Ribonuclease Inhibitor"/>
    <property type="match status" value="3"/>
</dbReference>
<keyword evidence="15 22" id="KW-0067">ATP-binding</keyword>
<comment type="caution">
    <text evidence="26">The sequence shown here is derived from an EMBL/GenBank/DDBJ whole genome shotgun (WGS) entry which is preliminary data.</text>
</comment>
<keyword evidence="18" id="KW-0675">Receptor</keyword>
<evidence type="ECO:0000256" key="6">
    <source>
        <dbReference type="ARBA" id="ARBA00022527"/>
    </source>
</evidence>
<evidence type="ECO:0000256" key="21">
    <source>
        <dbReference type="ARBA" id="ARBA00048679"/>
    </source>
</evidence>
<dbReference type="Pfam" id="PF00560">
    <property type="entry name" value="LRR_1"/>
    <property type="match status" value="8"/>
</dbReference>
<dbReference type="InterPro" id="IPR013210">
    <property type="entry name" value="LRR_N_plant-typ"/>
</dbReference>
<dbReference type="FunFam" id="1.10.510.10:FF:000358">
    <property type="entry name" value="Putative leucine-rich repeat receptor-like serine/threonine-protein kinase"/>
    <property type="match status" value="1"/>
</dbReference>
<dbReference type="GO" id="GO:0005886">
    <property type="term" value="C:plasma membrane"/>
    <property type="evidence" value="ECO:0007669"/>
    <property type="project" value="UniProtKB-SubCell"/>
</dbReference>
<dbReference type="InterPro" id="IPR000719">
    <property type="entry name" value="Prot_kinase_dom"/>
</dbReference>
<sequence length="1012" mass="110122">MIVKGSNRSLFLSLIFGLFQVVAAFRPTNETDYQALLAFKNHVTSDPSDVLSSWNNSVHFCAWSGVRCGKMHQRVTALELLSLGFVGTLSPHIGNLTFLRVLHLDGNGLKGIIPQEIGRLLRLETLSLVNNSFTGELPWNLTGCKELTILSLGGNNLVGRIPDELGSLLKLVQLELPDNHFTGKIPSSLGNLSALSLLFICGNYLEGSIPMELGQVSNLERLQLSSNSLSGNIPTSLYNISSILMFSVGGNNLSGSVPSDVFITLTRLQGLYLTGNRFSGPIPTSLTNASRLVEISISNNSFMGPIPSDLGGLVNLQYLDFEVNPLGTEEGDDFRFLVSLFSCNELQEVWLSQTRLKGRLPDSIGNFSINLTTLALGKNLISGKMPSWIGDLVRLERLSLDNNMFVGTIPDSFGKLSNLQSFSINNNNISGMIPSSIGNMTSLSYIYLRDNMLEGVIPISIGKCTHLTAVDLSQNQLIGPVPEQLFGVSSLSIVLAGNYLTDPIPSRVGRLVNLQTLDVSDNNMSGEIPPALGSCVVLETLSLDGNRFNGTIPSALKNLRGLRLLDVSQNNLSGQIPEFLASLPFIENLNLSFNKFEGEVPHGKIFGNLSAASVAGNRKLCGGPPTLQLPTCEGANQEKDRKRWLSRRRSLAIGVSVSIFILLTGVIITMILCRSKRSKRRTDVASLTVDHHPKLSYAELLQATDGFSPTNMIGEGSFGVVYKGVLPRNEQVVAVKVLKLGERGASKSFMAECEALKNIRHRNLVKNITSCSTIDFQGEDFKALVFDFMLNGSLEKWLHPISDDSTALGLLQRLNIAIDVATALDYLHHCCHNPIVHCDLKPSNVLLDSDFSAHVSDFGLAKFLMAKASGTQSSSIGVRGTIGYVAPEYGIGGEVSTWGDVHSFGILLLELFTGKRPTDPIFGGSFGLREFVERSIPQGLSLVIDPILLCSVETYNNLHECLVSILGVGLTCSAARPNERMGIQEAAVKLQRIRENLRVVRTRNRVPHTRYI</sequence>
<dbReference type="InterPro" id="IPR008271">
    <property type="entry name" value="Ser/Thr_kinase_AS"/>
</dbReference>
<evidence type="ECO:0000256" key="11">
    <source>
        <dbReference type="ARBA" id="ARBA00022729"/>
    </source>
</evidence>
<feature type="signal peptide" evidence="24">
    <location>
        <begin position="1"/>
        <end position="24"/>
    </location>
</feature>
<dbReference type="PANTHER" id="PTHR27008">
    <property type="entry name" value="OS04G0122200 PROTEIN"/>
    <property type="match status" value="1"/>
</dbReference>
<dbReference type="GO" id="GO:0005524">
    <property type="term" value="F:ATP binding"/>
    <property type="evidence" value="ECO:0007669"/>
    <property type="project" value="UniProtKB-UniRule"/>
</dbReference>
<feature type="domain" description="Protein kinase" evidence="25">
    <location>
        <begin position="707"/>
        <end position="997"/>
    </location>
</feature>
<gene>
    <name evidence="26" type="ORF">CDL15_Pgr024001</name>
    <name evidence="27" type="ORF">CRG98_003535</name>
</gene>
<dbReference type="STRING" id="22663.A0A218XVJ0"/>
<evidence type="ECO:0000256" key="8">
    <source>
        <dbReference type="ARBA" id="ARBA00022614"/>
    </source>
</evidence>
<dbReference type="EMBL" id="PGOL01000131">
    <property type="protein sequence ID" value="PKI76063.1"/>
    <property type="molecule type" value="Genomic_DNA"/>
</dbReference>
<dbReference type="Pfam" id="PF08263">
    <property type="entry name" value="LRRNT_2"/>
    <property type="match status" value="1"/>
</dbReference>
<evidence type="ECO:0000256" key="10">
    <source>
        <dbReference type="ARBA" id="ARBA00022692"/>
    </source>
</evidence>
<keyword evidence="13 22" id="KW-0547">Nucleotide-binding</keyword>
<name>A0A218XVJ0_PUNGR</name>
<dbReference type="SMART" id="SM00220">
    <property type="entry name" value="S_TKc"/>
    <property type="match status" value="1"/>
</dbReference>
<evidence type="ECO:0000256" key="17">
    <source>
        <dbReference type="ARBA" id="ARBA00023136"/>
    </source>
</evidence>
<evidence type="ECO:0000256" key="4">
    <source>
        <dbReference type="ARBA" id="ARBA00012513"/>
    </source>
</evidence>
<keyword evidence="10 23" id="KW-0812">Transmembrane</keyword>
<evidence type="ECO:0000259" key="25">
    <source>
        <dbReference type="PROSITE" id="PS50011"/>
    </source>
</evidence>
<keyword evidence="8" id="KW-0433">Leucine-rich repeat</keyword>
<dbReference type="InterPro" id="IPR017441">
    <property type="entry name" value="Protein_kinase_ATP_BS"/>
</dbReference>
<feature type="chain" id="PRO_5014072091" description="non-specific serine/threonine protein kinase" evidence="24">
    <location>
        <begin position="25"/>
        <end position="1012"/>
    </location>
</feature>
<dbReference type="InterPro" id="IPR032675">
    <property type="entry name" value="LRR_dom_sf"/>
</dbReference>
<keyword evidence="16 23" id="KW-1133">Transmembrane helix</keyword>
<evidence type="ECO:0000256" key="22">
    <source>
        <dbReference type="PROSITE-ProRule" id="PRU10141"/>
    </source>
</evidence>
<evidence type="ECO:0000256" key="9">
    <source>
        <dbReference type="ARBA" id="ARBA00022679"/>
    </source>
</evidence>
<dbReference type="SMART" id="SM00369">
    <property type="entry name" value="LRR_TYP"/>
    <property type="match status" value="7"/>
</dbReference>
<evidence type="ECO:0000256" key="18">
    <source>
        <dbReference type="ARBA" id="ARBA00023170"/>
    </source>
</evidence>
<dbReference type="SUPFAM" id="SSF56112">
    <property type="entry name" value="Protein kinase-like (PK-like)"/>
    <property type="match status" value="1"/>
</dbReference>
<evidence type="ECO:0000256" key="19">
    <source>
        <dbReference type="ARBA" id="ARBA00023180"/>
    </source>
</evidence>
<dbReference type="Gene3D" id="3.30.200.20">
    <property type="entry name" value="Phosphorylase Kinase, domain 1"/>
    <property type="match status" value="1"/>
</dbReference>
<dbReference type="InterPro" id="IPR003591">
    <property type="entry name" value="Leu-rich_rpt_typical-subtyp"/>
</dbReference>
<dbReference type="EC" id="2.7.11.1" evidence="4"/>
<evidence type="ECO:0000256" key="3">
    <source>
        <dbReference type="ARBA" id="ARBA00009592"/>
    </source>
</evidence>
<dbReference type="FunFam" id="3.80.10.10:FF:001158">
    <property type="entry name" value="Leucine-rich repeat protein kinase family protein"/>
    <property type="match status" value="1"/>
</dbReference>
<dbReference type="Pfam" id="PF00069">
    <property type="entry name" value="Pkinase"/>
    <property type="match status" value="1"/>
</dbReference>
<evidence type="ECO:0000256" key="20">
    <source>
        <dbReference type="ARBA" id="ARBA00047899"/>
    </source>
</evidence>
<dbReference type="SUPFAM" id="SSF52058">
    <property type="entry name" value="L domain-like"/>
    <property type="match status" value="2"/>
</dbReference>
<dbReference type="GeneID" id="116215860"/>
<keyword evidence="14" id="KW-0418">Kinase</keyword>
<dbReference type="Proteomes" id="UP000233551">
    <property type="component" value="Unassembled WGS sequence"/>
</dbReference>
<keyword evidence="11 24" id="KW-0732">Signal</keyword>
<dbReference type="AlphaFoldDB" id="A0A218XVJ0"/>
<keyword evidence="7" id="KW-0597">Phosphoprotein</keyword>
<evidence type="ECO:0000256" key="16">
    <source>
        <dbReference type="ARBA" id="ARBA00022989"/>
    </source>
</evidence>
<accession>A0A218XVJ0</accession>
<comment type="similarity">
    <text evidence="3">Belongs to the RLP family.</text>
</comment>
<dbReference type="Gene3D" id="1.10.510.10">
    <property type="entry name" value="Transferase(Phosphotransferase) domain 1"/>
    <property type="match status" value="1"/>
</dbReference>
<keyword evidence="6" id="KW-0723">Serine/threonine-protein kinase</keyword>
<evidence type="ECO:0000313" key="26">
    <source>
        <dbReference type="EMBL" id="OWM88983.1"/>
    </source>
</evidence>
<organism evidence="26 28">
    <name type="scientific">Punica granatum</name>
    <name type="common">Pomegranate</name>
    <dbReference type="NCBI Taxonomy" id="22663"/>
    <lineage>
        <taxon>Eukaryota</taxon>
        <taxon>Viridiplantae</taxon>
        <taxon>Streptophyta</taxon>
        <taxon>Embryophyta</taxon>
        <taxon>Tracheophyta</taxon>
        <taxon>Spermatophyta</taxon>
        <taxon>Magnoliopsida</taxon>
        <taxon>eudicotyledons</taxon>
        <taxon>Gunneridae</taxon>
        <taxon>Pentapetalae</taxon>
        <taxon>rosids</taxon>
        <taxon>malvids</taxon>
        <taxon>Myrtales</taxon>
        <taxon>Lythraceae</taxon>
        <taxon>Punica</taxon>
    </lineage>
</organism>
<evidence type="ECO:0000256" key="5">
    <source>
        <dbReference type="ARBA" id="ARBA00022475"/>
    </source>
</evidence>
<comment type="similarity">
    <text evidence="2">Belongs to the protein kinase superfamily. Ser/Thr protein kinase family.</text>
</comment>
<evidence type="ECO:0000256" key="23">
    <source>
        <dbReference type="SAM" id="Phobius"/>
    </source>
</evidence>
<keyword evidence="9" id="KW-0808">Transferase</keyword>
<dbReference type="InterPro" id="IPR051809">
    <property type="entry name" value="Plant_receptor-like_S/T_kinase"/>
</dbReference>
<keyword evidence="17 23" id="KW-0472">Membrane</keyword>
<evidence type="ECO:0000256" key="24">
    <source>
        <dbReference type="SAM" id="SignalP"/>
    </source>
</evidence>
<evidence type="ECO:0000256" key="13">
    <source>
        <dbReference type="ARBA" id="ARBA00022741"/>
    </source>
</evidence>
<reference evidence="28" key="1">
    <citation type="journal article" date="2017" name="Plant J.">
        <title>The pomegranate (Punica granatum L.) genome and the genomics of punicalagin biosynthesis.</title>
        <authorList>
            <person name="Qin G."/>
            <person name="Xu C."/>
            <person name="Ming R."/>
            <person name="Tang H."/>
            <person name="Guyot R."/>
            <person name="Kramer E.M."/>
            <person name="Hu Y."/>
            <person name="Yi X."/>
            <person name="Qi Y."/>
            <person name="Xu X."/>
            <person name="Gao Z."/>
            <person name="Pan H."/>
            <person name="Jian J."/>
            <person name="Tian Y."/>
            <person name="Yue Z."/>
            <person name="Xu Y."/>
        </authorList>
    </citation>
    <scope>NUCLEOTIDE SEQUENCE [LARGE SCALE GENOMIC DNA]</scope>
    <source>
        <strain evidence="28">cv. Dabenzi</strain>
    </source>
</reference>
<evidence type="ECO:0000313" key="29">
    <source>
        <dbReference type="Proteomes" id="UP000233551"/>
    </source>
</evidence>
<feature type="binding site" evidence="22">
    <location>
        <position position="736"/>
    </location>
    <ligand>
        <name>ATP</name>
        <dbReference type="ChEBI" id="CHEBI:30616"/>
    </ligand>
</feature>
<dbReference type="EMBL" id="MTKT01000773">
    <property type="protein sequence ID" value="OWM88983.1"/>
    <property type="molecule type" value="Genomic_DNA"/>
</dbReference>
<dbReference type="PROSITE" id="PS50011">
    <property type="entry name" value="PROTEIN_KINASE_DOM"/>
    <property type="match status" value="1"/>
</dbReference>
<dbReference type="Proteomes" id="UP000197138">
    <property type="component" value="Unassembled WGS sequence"/>
</dbReference>
<keyword evidence="5" id="KW-1003">Cell membrane</keyword>
<feature type="transmembrane region" description="Helical" evidence="23">
    <location>
        <begin position="651"/>
        <end position="673"/>
    </location>
</feature>
<dbReference type="Pfam" id="PF13855">
    <property type="entry name" value="LRR_8"/>
    <property type="match status" value="2"/>
</dbReference>
<dbReference type="PANTHER" id="PTHR27008:SF592">
    <property type="entry name" value="LEUCINE-RICH REPEAT RECEPTOR-LIKE PROTEIN KINASE FAMILY PROTEIN-RELATED"/>
    <property type="match status" value="1"/>
</dbReference>
<keyword evidence="19" id="KW-0325">Glycoprotein</keyword>
<comment type="catalytic activity">
    <reaction evidence="20">
        <text>L-threonyl-[protein] + ATP = O-phospho-L-threonyl-[protein] + ADP + H(+)</text>
        <dbReference type="Rhea" id="RHEA:46608"/>
        <dbReference type="Rhea" id="RHEA-COMP:11060"/>
        <dbReference type="Rhea" id="RHEA-COMP:11605"/>
        <dbReference type="ChEBI" id="CHEBI:15378"/>
        <dbReference type="ChEBI" id="CHEBI:30013"/>
        <dbReference type="ChEBI" id="CHEBI:30616"/>
        <dbReference type="ChEBI" id="CHEBI:61977"/>
        <dbReference type="ChEBI" id="CHEBI:456216"/>
        <dbReference type="EC" id="2.7.11.1"/>
    </reaction>
</comment>
<proteinExistence type="inferred from homology"/>
<evidence type="ECO:0000256" key="7">
    <source>
        <dbReference type="ARBA" id="ARBA00022553"/>
    </source>
</evidence>